<dbReference type="EMBL" id="CP120576">
    <property type="protein sequence ID" value="WEY85479.1"/>
    <property type="molecule type" value="Genomic_DNA"/>
</dbReference>
<dbReference type="AlphaFoldDB" id="A0A0D1KSP2"/>
<evidence type="ECO:0000313" key="1">
    <source>
        <dbReference type="EMBL" id="KIU06191.1"/>
    </source>
</evidence>
<dbReference type="Proteomes" id="UP000032247">
    <property type="component" value="Unassembled WGS sequence"/>
</dbReference>
<organism evidence="1 3">
    <name type="scientific">Bacillus subtilis</name>
    <dbReference type="NCBI Taxonomy" id="1423"/>
    <lineage>
        <taxon>Bacteria</taxon>
        <taxon>Bacillati</taxon>
        <taxon>Bacillota</taxon>
        <taxon>Bacilli</taxon>
        <taxon>Bacillales</taxon>
        <taxon>Bacillaceae</taxon>
        <taxon>Bacillus</taxon>
    </lineage>
</organism>
<gene>
    <name evidence="2" type="primary">ywbB</name>
    <name evidence="2" type="ORF">P5633_04600</name>
    <name evidence="1" type="ORF">SC09_contig4orf01248</name>
</gene>
<evidence type="ECO:0000313" key="2">
    <source>
        <dbReference type="EMBL" id="WEY85479.1"/>
    </source>
</evidence>
<dbReference type="EMBL" id="JXBC01000013">
    <property type="protein sequence ID" value="KIU06191.1"/>
    <property type="molecule type" value="Genomic_DNA"/>
</dbReference>
<sequence length="225" mass="25776">MLDYIWLDDESPILQQVPVEYSSAALIFSPFIQMPEGWENAKRKNDYEHIYPNDNEIRGIGKAVSWKKVMSCCGFQTHAELALALMTSIGALRDEFARGDLAEVLHENINGDLYYPSEDHISNFHIPSLVKVLGANGSNRFYYAEPIVENRGVLDITEANLRTVLDEAAAELVLTDEKMDFVFMSVYDSFINVFLAKDKNIHELVERMGWEAMICDESTYISWYR</sequence>
<proteinExistence type="predicted"/>
<accession>A0A0D1KSP2</accession>
<evidence type="ECO:0000313" key="3">
    <source>
        <dbReference type="Proteomes" id="UP000032247"/>
    </source>
</evidence>
<dbReference type="Pfam" id="PF10924">
    <property type="entry name" value="DUF2711"/>
    <property type="match status" value="1"/>
</dbReference>
<dbReference type="PATRIC" id="fig|1423.173.peg.4734"/>
<dbReference type="InterPro" id="IPR024250">
    <property type="entry name" value="DUF2711"/>
</dbReference>
<reference evidence="2" key="2">
    <citation type="submission" date="2023-03" db="EMBL/GenBank/DDBJ databases">
        <title>Complete genome sequences of 52 Bacillus and Priestia strains isolated from West-African fermentations and 26 reference strains from the DSMZ collection.</title>
        <authorList>
            <person name="Wiedenbein E.S."/>
            <person name="Canoy T.S."/>
            <person name="Hui Y."/>
            <person name="Parkouda C."/>
            <person name="Dawende C."/>
            <person name="Ametefe E."/>
            <person name="Jespersen L."/>
            <person name="Nielsen D.S."/>
        </authorList>
    </citation>
    <scope>NUCLEOTIDE SEQUENCE</scope>
    <source>
        <strain evidence="2">PRO56</strain>
    </source>
</reference>
<protein>
    <submittedName>
        <fullName evidence="2">DUF2711 domain-containing protein</fullName>
    </submittedName>
</protein>
<dbReference type="Proteomes" id="UP001214898">
    <property type="component" value="Chromosome"/>
</dbReference>
<reference evidence="1 3" key="1">
    <citation type="submission" date="2014-12" db="EMBL/GenBank/DDBJ databases">
        <title>Comparative genome analysis of Bacillus coagulans HM-08, Clostridium butyricum HM-68, Bacillus subtilis HM-66 and Bacillus licheniformis BL-09.</title>
        <authorList>
            <person name="Zhang H."/>
        </authorList>
    </citation>
    <scope>NUCLEOTIDE SEQUENCE [LARGE SCALE GENOMIC DNA]</scope>
    <source>
        <strain evidence="1 3">HM-66</strain>
    </source>
</reference>
<name>A0A0D1KSP2_BACIU</name>